<feature type="compositionally biased region" description="Polar residues" evidence="8">
    <location>
        <begin position="596"/>
        <end position="605"/>
    </location>
</feature>
<keyword evidence="2" id="KW-0479">Metal-binding</keyword>
<dbReference type="InterPro" id="IPR018289">
    <property type="entry name" value="MULE_transposase_dom"/>
</dbReference>
<keyword evidence="11" id="KW-1185">Reference proteome</keyword>
<protein>
    <recommendedName>
        <fullName evidence="9">SWIM-type domain-containing protein</fullName>
    </recommendedName>
</protein>
<evidence type="ECO:0000256" key="4">
    <source>
        <dbReference type="ARBA" id="ARBA00022833"/>
    </source>
</evidence>
<keyword evidence="3 7" id="KW-0863">Zinc-finger</keyword>
<dbReference type="Pfam" id="PF10551">
    <property type="entry name" value="MULE"/>
    <property type="match status" value="1"/>
</dbReference>
<dbReference type="AlphaFoldDB" id="A0AAD8JSB6"/>
<evidence type="ECO:0000256" key="8">
    <source>
        <dbReference type="SAM" id="MobiDB-lite"/>
    </source>
</evidence>
<dbReference type="PROSITE" id="PS01007">
    <property type="entry name" value="TRANSPOSASE_MUTATOR"/>
    <property type="match status" value="1"/>
</dbReference>
<evidence type="ECO:0000256" key="5">
    <source>
        <dbReference type="ARBA" id="ARBA00023125"/>
    </source>
</evidence>
<evidence type="ECO:0000256" key="6">
    <source>
        <dbReference type="ARBA" id="ARBA00023172"/>
    </source>
</evidence>
<evidence type="ECO:0000256" key="2">
    <source>
        <dbReference type="ARBA" id="ARBA00022723"/>
    </source>
</evidence>
<feature type="region of interest" description="Disordered" evidence="8">
    <location>
        <begin position="562"/>
        <end position="626"/>
    </location>
</feature>
<comment type="caution">
    <text evidence="10">The sequence shown here is derived from an EMBL/GenBank/DDBJ whole genome shotgun (WGS) entry which is preliminary data.</text>
</comment>
<dbReference type="InterPro" id="IPR004332">
    <property type="entry name" value="Transposase_MuDR"/>
</dbReference>
<dbReference type="Proteomes" id="UP001229421">
    <property type="component" value="Unassembled WGS sequence"/>
</dbReference>
<dbReference type="InterPro" id="IPR001207">
    <property type="entry name" value="Transposase_mutator"/>
</dbReference>
<dbReference type="PROSITE" id="PS50966">
    <property type="entry name" value="ZF_SWIM"/>
    <property type="match status" value="1"/>
</dbReference>
<dbReference type="InterPro" id="IPR007527">
    <property type="entry name" value="Znf_SWIM"/>
</dbReference>
<dbReference type="PANTHER" id="PTHR31973:SF188">
    <property type="entry name" value="POLYPROTEIN, PUTATIVE-RELATED"/>
    <property type="match status" value="1"/>
</dbReference>
<feature type="compositionally biased region" description="Basic residues" evidence="8">
    <location>
        <begin position="566"/>
        <end position="575"/>
    </location>
</feature>
<keyword evidence="5" id="KW-0238">DNA-binding</keyword>
<proteinExistence type="predicted"/>
<keyword evidence="6" id="KW-0233">DNA recombination</keyword>
<evidence type="ECO:0000313" key="11">
    <source>
        <dbReference type="Proteomes" id="UP001229421"/>
    </source>
</evidence>
<dbReference type="InterPro" id="IPR006564">
    <property type="entry name" value="Znf_PMZ"/>
</dbReference>
<keyword evidence="4" id="KW-0862">Zinc</keyword>
<dbReference type="Pfam" id="PF03108">
    <property type="entry name" value="DBD_Tnp_Mut"/>
    <property type="match status" value="1"/>
</dbReference>
<keyword evidence="1" id="KW-0815">Transposition</keyword>
<dbReference type="Pfam" id="PF04434">
    <property type="entry name" value="SWIM"/>
    <property type="match status" value="1"/>
</dbReference>
<evidence type="ECO:0000313" key="10">
    <source>
        <dbReference type="EMBL" id="KAK1407832.1"/>
    </source>
</evidence>
<organism evidence="10 11">
    <name type="scientific">Tagetes erecta</name>
    <name type="common">African marigold</name>
    <dbReference type="NCBI Taxonomy" id="13708"/>
    <lineage>
        <taxon>Eukaryota</taxon>
        <taxon>Viridiplantae</taxon>
        <taxon>Streptophyta</taxon>
        <taxon>Embryophyta</taxon>
        <taxon>Tracheophyta</taxon>
        <taxon>Spermatophyta</taxon>
        <taxon>Magnoliopsida</taxon>
        <taxon>eudicotyledons</taxon>
        <taxon>Gunneridae</taxon>
        <taxon>Pentapetalae</taxon>
        <taxon>asterids</taxon>
        <taxon>campanulids</taxon>
        <taxon>Asterales</taxon>
        <taxon>Asteraceae</taxon>
        <taxon>Asteroideae</taxon>
        <taxon>Heliantheae alliance</taxon>
        <taxon>Tageteae</taxon>
        <taxon>Tagetes</taxon>
    </lineage>
</organism>
<dbReference type="SMART" id="SM00575">
    <property type="entry name" value="ZnF_PMZ"/>
    <property type="match status" value="1"/>
</dbReference>
<feature type="domain" description="SWIM-type" evidence="9">
    <location>
        <begin position="483"/>
        <end position="515"/>
    </location>
</feature>
<evidence type="ECO:0000256" key="7">
    <source>
        <dbReference type="PROSITE-ProRule" id="PRU00325"/>
    </source>
</evidence>
<dbReference type="EMBL" id="JAUHHV010000011">
    <property type="protein sequence ID" value="KAK1407832.1"/>
    <property type="molecule type" value="Genomic_DNA"/>
</dbReference>
<reference evidence="10" key="1">
    <citation type="journal article" date="2023" name="bioRxiv">
        <title>Improved chromosome-level genome assembly for marigold (Tagetes erecta).</title>
        <authorList>
            <person name="Jiang F."/>
            <person name="Yuan L."/>
            <person name="Wang S."/>
            <person name="Wang H."/>
            <person name="Xu D."/>
            <person name="Wang A."/>
            <person name="Fan W."/>
        </authorList>
    </citation>
    <scope>NUCLEOTIDE SEQUENCE</scope>
    <source>
        <strain evidence="10">WSJ</strain>
        <tissue evidence="10">Leaf</tissue>
    </source>
</reference>
<dbReference type="GO" id="GO:0003677">
    <property type="term" value="F:DNA binding"/>
    <property type="evidence" value="ECO:0007669"/>
    <property type="project" value="UniProtKB-KW"/>
</dbReference>
<name>A0AAD8JSB6_TARER</name>
<dbReference type="GO" id="GO:0004803">
    <property type="term" value="F:transposase activity"/>
    <property type="evidence" value="ECO:0007669"/>
    <property type="project" value="InterPro"/>
</dbReference>
<evidence type="ECO:0000256" key="1">
    <source>
        <dbReference type="ARBA" id="ARBA00022578"/>
    </source>
</evidence>
<accession>A0AAD8JSB6</accession>
<gene>
    <name evidence="10" type="ORF">QVD17_39459</name>
</gene>
<sequence>MENTIRRTYQFQSLSTGTSFNLFRLSQSLQWTRVHILRDKNNYDDLIKEIATCYPSDSELNFSLCFIDKYATKQSFIKVDSDDKFLMMLSMYEAEKELILYVTGKSTVQTSTIELSFPDDVEISSMQQRDGDNVVDEEHREEESEFRNYSTDVEEHITFKRALANYAIMNEFSYFTEKSDPTRVTARCVDLECTWRIHASVTQDGTTFKVKTLVEPHSCTRSNKGADKVATQRWIASVVRDKLKADGDVSTKELQIWVKKNYNLDVPYMKVFRGREQAYNDIYGKWEESFMKTNNFKDELLTRNPGSVVEIDFENKGNMKLFLRFFISLLACSKGFLDGCRPYICLDACHLKGKFNGVLVAATGVDGNSSIFPVAYGVLESENKNSWIWFLELLKRAIGMPDGLVISSDMQKGLDIVIAQVYPGVEHRECFRHLYSNFKRHFHGEFYMRNLWQAASTFNDLGRYEVRRSGENQAEVKWLEKRWEVSLDERKCSCRVWQVKGVPCYHAAAFIVFKRDANWDKYFDSYFTIEKFKLAYALEVAPMPTKDQWVLIDTDEKIYPPAIKRPPGRSRKNRIKRNDETRKRQKCKRCGGYGHRQTTCKNSAPESALAPENQASTTKRGREKKG</sequence>
<dbReference type="PANTHER" id="PTHR31973">
    <property type="entry name" value="POLYPROTEIN, PUTATIVE-RELATED"/>
    <property type="match status" value="1"/>
</dbReference>
<dbReference type="GO" id="GO:0006313">
    <property type="term" value="P:DNA transposition"/>
    <property type="evidence" value="ECO:0007669"/>
    <property type="project" value="InterPro"/>
</dbReference>
<dbReference type="GO" id="GO:0008270">
    <property type="term" value="F:zinc ion binding"/>
    <property type="evidence" value="ECO:0007669"/>
    <property type="project" value="UniProtKB-KW"/>
</dbReference>
<evidence type="ECO:0000256" key="3">
    <source>
        <dbReference type="ARBA" id="ARBA00022771"/>
    </source>
</evidence>
<evidence type="ECO:0000259" key="9">
    <source>
        <dbReference type="PROSITE" id="PS50966"/>
    </source>
</evidence>